<reference evidence="8 9" key="3">
    <citation type="journal article" name="Genome Announc.">
        <title>Improved Draft Genome Sequence of Clostridium pasteurianum Strain ATCC 6013 (DSM 525) Using a Hybrid Next-Generation Sequencing Approach.</title>
        <authorList>
            <person name="Pyne M.E."/>
            <person name="Utturkar S."/>
            <person name="Brown S.D."/>
            <person name="Moo-Young M."/>
            <person name="Chung D.A."/>
            <person name="Chou C.P."/>
        </authorList>
    </citation>
    <scope>NUCLEOTIDE SEQUENCE [LARGE SCALE GENOMIC DNA]</scope>
    <source>
        <strain evidence="8 9">ATCC 6013</strain>
    </source>
</reference>
<feature type="binding site" evidence="5">
    <location>
        <position position="129"/>
    </location>
    <ligand>
        <name>dimethylallyl diphosphate</name>
        <dbReference type="ChEBI" id="CHEBI:57623"/>
    </ligand>
</feature>
<dbReference type="NCBIfam" id="NF009024">
    <property type="entry name" value="PRK12360.1"/>
    <property type="match status" value="1"/>
</dbReference>
<feature type="binding site" evidence="5">
    <location>
        <position position="221"/>
    </location>
    <ligand>
        <name>isopentenyl diphosphate</name>
        <dbReference type="ChEBI" id="CHEBI:128769"/>
    </ligand>
</feature>
<dbReference type="Gene3D" id="3.40.1010.20">
    <property type="entry name" value="4-hydroxy-3-methylbut-2-enyl diphosphate reductase, catalytic domain"/>
    <property type="match status" value="2"/>
</dbReference>
<dbReference type="Proteomes" id="UP000028042">
    <property type="component" value="Unassembled WGS sequence"/>
</dbReference>
<dbReference type="CDD" id="cd05687">
    <property type="entry name" value="S1_RPS1_repeat_ec1_hs1"/>
    <property type="match status" value="1"/>
</dbReference>
<feature type="binding site" evidence="5">
    <location>
        <position position="79"/>
    </location>
    <ligand>
        <name>isopentenyl diphosphate</name>
        <dbReference type="ChEBI" id="CHEBI:128769"/>
    </ligand>
</feature>
<dbReference type="InterPro" id="IPR003451">
    <property type="entry name" value="LytB/IspH"/>
</dbReference>
<feature type="domain" description="S1 motif" evidence="6">
    <location>
        <begin position="482"/>
        <end position="550"/>
    </location>
</feature>
<dbReference type="GO" id="GO:0051539">
    <property type="term" value="F:4 iron, 4 sulfur cluster binding"/>
    <property type="evidence" value="ECO:0007669"/>
    <property type="project" value="UniProtKB-UniRule"/>
</dbReference>
<keyword evidence="1 5" id="KW-0004">4Fe-4S</keyword>
<dbReference type="PRINTS" id="PR00681">
    <property type="entry name" value="RIBOSOMALS1"/>
</dbReference>
<gene>
    <name evidence="5 7" type="primary">ispH</name>
    <name evidence="7" type="ORF">CLPA_c19470</name>
    <name evidence="8" type="ORF">CP6013_01232</name>
</gene>
<feature type="binding site" evidence="5">
    <location>
        <position position="223"/>
    </location>
    <ligand>
        <name>isopentenyl diphosphate</name>
        <dbReference type="ChEBI" id="CHEBI:128769"/>
    </ligand>
</feature>
<evidence type="ECO:0000256" key="5">
    <source>
        <dbReference type="HAMAP-Rule" id="MF_00191"/>
    </source>
</evidence>
<feature type="binding site" evidence="5">
    <location>
        <position position="267"/>
    </location>
    <ligand>
        <name>(2E)-4-hydroxy-3-methylbut-2-enyl diphosphate</name>
        <dbReference type="ChEBI" id="CHEBI:128753"/>
    </ligand>
</feature>
<feature type="binding site" evidence="5">
    <location>
        <position position="13"/>
    </location>
    <ligand>
        <name>[4Fe-4S] cluster</name>
        <dbReference type="ChEBI" id="CHEBI:49883"/>
    </ligand>
</feature>
<dbReference type="AlphaFoldDB" id="A0A0H3J4T2"/>
<protein>
    <recommendedName>
        <fullName evidence="5">4-hydroxy-3-methylbut-2-enyl diphosphate reductase</fullName>
        <shortName evidence="5">HMBPP reductase</shortName>
        <ecNumber evidence="5">1.17.7.4</ecNumber>
    </recommendedName>
</protein>
<dbReference type="PROSITE" id="PS50126">
    <property type="entry name" value="S1"/>
    <property type="match status" value="4"/>
</dbReference>
<evidence type="ECO:0000259" key="6">
    <source>
        <dbReference type="PROSITE" id="PS50126"/>
    </source>
</evidence>
<dbReference type="UniPathway" id="UPA00059">
    <property type="reaction ID" value="UER00105"/>
</dbReference>
<dbReference type="GO" id="GO:0005737">
    <property type="term" value="C:cytoplasm"/>
    <property type="evidence" value="ECO:0007669"/>
    <property type="project" value="UniProtKB-ARBA"/>
</dbReference>
<feature type="binding site" evidence="5">
    <location>
        <position position="222"/>
    </location>
    <ligand>
        <name>dimethylallyl diphosphate</name>
        <dbReference type="ChEBI" id="CHEBI:57623"/>
    </ligand>
</feature>
<dbReference type="GO" id="GO:0016114">
    <property type="term" value="P:terpenoid biosynthetic process"/>
    <property type="evidence" value="ECO:0007669"/>
    <property type="project" value="UniProtKB-UniRule"/>
</dbReference>
<organism evidence="7 10">
    <name type="scientific">Clostridium pasteurianum DSM 525 = ATCC 6013</name>
    <dbReference type="NCBI Taxonomy" id="1262449"/>
    <lineage>
        <taxon>Bacteria</taxon>
        <taxon>Bacillati</taxon>
        <taxon>Bacillota</taxon>
        <taxon>Clostridia</taxon>
        <taxon>Eubacteriales</taxon>
        <taxon>Clostridiaceae</taxon>
        <taxon>Clostridium</taxon>
    </lineage>
</organism>
<proteinExistence type="inferred from homology"/>
<feature type="domain" description="S1 motif" evidence="6">
    <location>
        <begin position="306"/>
        <end position="375"/>
    </location>
</feature>
<keyword evidence="4 5" id="KW-0411">Iron-sulfur</keyword>
<feature type="binding site" evidence="5">
    <location>
        <position position="165"/>
    </location>
    <ligand>
        <name>(2E)-4-hydroxy-3-methylbut-2-enyl diphosphate</name>
        <dbReference type="ChEBI" id="CHEBI:128753"/>
    </ligand>
</feature>
<dbReference type="CDD" id="cd04465">
    <property type="entry name" value="S1_RPS1_repeat_ec2_hs2"/>
    <property type="match status" value="1"/>
</dbReference>
<dbReference type="eggNOG" id="COG0761">
    <property type="taxonomic scope" value="Bacteria"/>
</dbReference>
<feature type="binding site" evidence="5">
    <location>
        <position position="223"/>
    </location>
    <ligand>
        <name>(2E)-4-hydroxy-3-methylbut-2-enyl diphosphate</name>
        <dbReference type="ChEBI" id="CHEBI:128753"/>
    </ligand>
</feature>
<evidence type="ECO:0000313" key="7">
    <source>
        <dbReference type="EMBL" id="AJA52005.1"/>
    </source>
</evidence>
<feature type="binding site" evidence="5">
    <location>
        <position position="44"/>
    </location>
    <ligand>
        <name>(2E)-4-hydroxy-3-methylbut-2-enyl diphosphate</name>
        <dbReference type="ChEBI" id="CHEBI:128753"/>
    </ligand>
</feature>
<dbReference type="GO" id="GO:0046872">
    <property type="term" value="F:metal ion binding"/>
    <property type="evidence" value="ECO:0007669"/>
    <property type="project" value="UniProtKB-KW"/>
</dbReference>
<dbReference type="FunFam" id="2.40.50.140:FF:000051">
    <property type="entry name" value="RNA-binding transcriptional accessory protein"/>
    <property type="match status" value="1"/>
</dbReference>
<evidence type="ECO:0000313" key="8">
    <source>
        <dbReference type="EMBL" id="KRU11985.1"/>
    </source>
</evidence>
<dbReference type="HAMAP" id="MF_00191">
    <property type="entry name" value="IspH"/>
    <property type="match status" value="1"/>
</dbReference>
<dbReference type="SMART" id="SM00316">
    <property type="entry name" value="S1"/>
    <property type="match status" value="4"/>
</dbReference>
<accession>A0A0H3J4T2</accession>
<dbReference type="GO" id="GO:0016779">
    <property type="term" value="F:nucleotidyltransferase activity"/>
    <property type="evidence" value="ECO:0007669"/>
    <property type="project" value="UniProtKB-KW"/>
</dbReference>
<dbReference type="CDD" id="cd05688">
    <property type="entry name" value="S1_RPS1_repeat_ec3"/>
    <property type="match status" value="1"/>
</dbReference>
<evidence type="ECO:0000256" key="1">
    <source>
        <dbReference type="ARBA" id="ARBA00022485"/>
    </source>
</evidence>
<dbReference type="NCBIfam" id="NF000907">
    <property type="entry name" value="PRK00087.1"/>
    <property type="match status" value="1"/>
</dbReference>
<dbReference type="EMBL" id="JPGY02000001">
    <property type="protein sequence ID" value="KRU11985.1"/>
    <property type="molecule type" value="Genomic_DNA"/>
</dbReference>
<feature type="binding site" evidence="5">
    <location>
        <position position="44"/>
    </location>
    <ligand>
        <name>isopentenyl diphosphate</name>
        <dbReference type="ChEBI" id="CHEBI:128769"/>
    </ligand>
</feature>
<dbReference type="CDD" id="cd13944">
    <property type="entry name" value="lytB_ispH"/>
    <property type="match status" value="1"/>
</dbReference>
<dbReference type="Gene3D" id="3.40.50.11270">
    <property type="match status" value="1"/>
</dbReference>
<reference evidence="7 10" key="1">
    <citation type="journal article" date="2015" name="Genome Announc.">
        <title>Complete Genome Sequence of the Nitrogen-Fixing and Solvent-Producing Clostridium pasteurianum DSM 525.</title>
        <authorList>
            <person name="Poehlein A."/>
            <person name="Grosse-Honebrink A."/>
            <person name="Zhang Y."/>
            <person name="Minton N.P."/>
            <person name="Daniel R."/>
        </authorList>
    </citation>
    <scope>NUCLEOTIDE SEQUENCE [LARGE SCALE GENOMIC DNA]</scope>
    <source>
        <strain evidence="7">DSM 525</strain>
        <strain evidence="10">DSM 525 / ATCC 6013</strain>
    </source>
</reference>
<feature type="binding site" evidence="5">
    <location>
        <position position="79"/>
    </location>
    <ligand>
        <name>dimethylallyl diphosphate</name>
        <dbReference type="ChEBI" id="CHEBI:57623"/>
    </ligand>
</feature>
<dbReference type="PATRIC" id="fig|1262449.3.peg.1785"/>
<dbReference type="EC" id="1.17.7.4" evidence="5"/>
<comment type="pathway">
    <text evidence="5">Isoprenoid biosynthesis; dimethylallyl diphosphate biosynthesis; dimethylallyl diphosphate from (2E)-4-hydroxy-3-methylbutenyl diphosphate: step 1/1.</text>
</comment>
<feature type="binding site" evidence="5">
    <location>
        <position position="222"/>
    </location>
    <ligand>
        <name>isopentenyl diphosphate</name>
        <dbReference type="ChEBI" id="CHEBI:128769"/>
    </ligand>
</feature>
<dbReference type="UniPathway" id="UPA00056">
    <property type="reaction ID" value="UER00097"/>
</dbReference>
<dbReference type="InterPro" id="IPR012340">
    <property type="entry name" value="NA-bd_OB-fold"/>
</dbReference>
<name>A0A0H3J4T2_CLOPA</name>
<feature type="binding site" evidence="5">
    <location>
        <position position="223"/>
    </location>
    <ligand>
        <name>dimethylallyl diphosphate</name>
        <dbReference type="ChEBI" id="CHEBI:57623"/>
    </ligand>
</feature>
<feature type="binding site" evidence="5">
    <location>
        <position position="221"/>
    </location>
    <ligand>
        <name>(2E)-4-hydroxy-3-methylbut-2-enyl diphosphate</name>
        <dbReference type="ChEBI" id="CHEBI:128753"/>
    </ligand>
</feature>
<keyword evidence="3 5" id="KW-0408">Iron</keyword>
<comment type="catalytic activity">
    <reaction evidence="5">
        <text>isopentenyl diphosphate + 2 oxidized [2Fe-2S]-[ferredoxin] + H2O = (2E)-4-hydroxy-3-methylbut-2-enyl diphosphate + 2 reduced [2Fe-2S]-[ferredoxin] + 2 H(+)</text>
        <dbReference type="Rhea" id="RHEA:24488"/>
        <dbReference type="Rhea" id="RHEA-COMP:10000"/>
        <dbReference type="Rhea" id="RHEA-COMP:10001"/>
        <dbReference type="ChEBI" id="CHEBI:15377"/>
        <dbReference type="ChEBI" id="CHEBI:15378"/>
        <dbReference type="ChEBI" id="CHEBI:33737"/>
        <dbReference type="ChEBI" id="CHEBI:33738"/>
        <dbReference type="ChEBI" id="CHEBI:128753"/>
        <dbReference type="ChEBI" id="CHEBI:128769"/>
        <dbReference type="EC" id="1.17.7.4"/>
    </reaction>
</comment>
<dbReference type="NCBIfam" id="NF005208">
    <property type="entry name" value="PRK06676.1"/>
    <property type="match status" value="1"/>
</dbReference>
<feature type="binding site" evidence="5">
    <location>
        <position position="44"/>
    </location>
    <ligand>
        <name>dimethylallyl diphosphate</name>
        <dbReference type="ChEBI" id="CHEBI:57623"/>
    </ligand>
</feature>
<feature type="binding site" evidence="5">
    <location>
        <position position="267"/>
    </location>
    <ligand>
        <name>isopentenyl diphosphate</name>
        <dbReference type="ChEBI" id="CHEBI:128769"/>
    </ligand>
</feature>
<comment type="pathway">
    <text evidence="5">Isoprenoid biosynthesis; isopentenyl diphosphate biosynthesis via DXP pathway; isopentenyl diphosphate from 1-deoxy-D-xylulose 5-phosphate: step 6/6.</text>
</comment>
<dbReference type="GO" id="GO:0003729">
    <property type="term" value="F:mRNA binding"/>
    <property type="evidence" value="ECO:0007669"/>
    <property type="project" value="UniProtKB-ARBA"/>
</dbReference>
<keyword evidence="5 7" id="KW-0560">Oxidoreductase</keyword>
<comment type="function">
    <text evidence="5">Catalyzes the conversion of 1-hydroxy-2-methyl-2-(E)-butenyl 4-diphosphate (HMBPP) into a mixture of isopentenyl diphosphate (IPP) and dimethylallyl diphosphate (DMAPP). Acts in the terminal step of the DOXP/MEP pathway for isoprenoid precursor biosynthesis.</text>
</comment>
<comment type="cofactor">
    <cofactor evidence="5">
        <name>[4Fe-4S] cluster</name>
        <dbReference type="ChEBI" id="CHEBI:49883"/>
    </cofactor>
    <text evidence="5">Binds 1 [4Fe-4S] cluster per subunit.</text>
</comment>
<dbReference type="EMBL" id="CP009268">
    <property type="protein sequence ID" value="AJA52005.1"/>
    <property type="molecule type" value="Genomic_DNA"/>
</dbReference>
<sequence>MRKIILADNAGFCFGVKRAVDIAISTKREQYKNKRIYTLGQLIHNNDVVKYLESKNIHAVDIKDIDKLSNNDIIIIRSHGISQDIIELLKSKNLNIVDATCPYVANIHKKVKEYSNRGYQIVIVGDKNHPEVIGINGWCDNKAIISKKGENLDNISGKVCLVAQTTEKQENWQKVLKIVSERAEEIIPFNTICNATEVRQKKADELSKEAQVIVVLGGHHSSNTTKLFEICKRNCENTIHVENSGEIPDELYKGKDNIIIGVAAGASTPDWIIKEAINKMSDEQKLEGMNEVIKMMDENEKKVYVGALVKGEIIQINEKAAFLNIGYKNDGILPLNEVTSDENVKLTDLFTVGEEIEAKVIKLKNEDNYVVLSKSELERDQGLKSIKDAFENKNSIKVLVKEAVNGGLVSNYKGIRVFIPASHVELYHVDDLNEYVGKELEVNIIEFTKRRNANRIVGSRREVLKAVKEEQENETWNSLEKDQVVEGQVKRLTNFGAFIDINGVDGLLHVSEISWGRVEKPSDVLKVDEKVKVYILDIDKENKKLSLSIKKLMEDPWTNVEEKYPVGSVVLGKVVRFAAFGAFIELEPGVDALVHISEISHKRIAKPSEVLSIGEEIKAKILDVNKENKKIGLSIKEVEETVD</sequence>
<dbReference type="PANTHER" id="PTHR30426">
    <property type="entry name" value="4-HYDROXY-3-METHYLBUT-2-ENYL DIPHOSPHATE REDUCTASE"/>
    <property type="match status" value="1"/>
</dbReference>
<keyword evidence="10" id="KW-1185">Reference proteome</keyword>
<feature type="binding site" evidence="5">
    <location>
        <position position="267"/>
    </location>
    <ligand>
        <name>dimethylallyl diphosphate</name>
        <dbReference type="ChEBI" id="CHEBI:57623"/>
    </ligand>
</feature>
<feature type="binding site" evidence="5">
    <location>
        <position position="79"/>
    </location>
    <ligand>
        <name>(2E)-4-hydroxy-3-methylbut-2-enyl diphosphate</name>
        <dbReference type="ChEBI" id="CHEBI:128753"/>
    </ligand>
</feature>
<dbReference type="Gene3D" id="2.40.50.140">
    <property type="entry name" value="Nucleic acid-binding proteins"/>
    <property type="match status" value="3"/>
</dbReference>
<evidence type="ECO:0000256" key="3">
    <source>
        <dbReference type="ARBA" id="ARBA00023004"/>
    </source>
</evidence>
<dbReference type="NCBIfam" id="TIGR00216">
    <property type="entry name" value="ispH_lytB"/>
    <property type="match status" value="1"/>
</dbReference>
<dbReference type="GeneID" id="93074104"/>
<dbReference type="RefSeq" id="WP_003444312.1">
    <property type="nucleotide sequence ID" value="NZ_ANZB01000004.1"/>
</dbReference>
<dbReference type="Pfam" id="PF00575">
    <property type="entry name" value="S1"/>
    <property type="match status" value="3"/>
</dbReference>
<dbReference type="GO" id="GO:0051745">
    <property type="term" value="F:4-hydroxy-3-methylbut-2-enyl diphosphate reductase activity"/>
    <property type="evidence" value="ECO:0007669"/>
    <property type="project" value="UniProtKB-UniRule"/>
</dbReference>
<keyword evidence="8" id="KW-0808">Transferase</keyword>
<feature type="domain" description="S1 motif" evidence="6">
    <location>
        <begin position="393"/>
        <end position="461"/>
    </location>
</feature>
<feature type="binding site" evidence="5">
    <location>
        <position position="222"/>
    </location>
    <ligand>
        <name>(2E)-4-hydroxy-3-methylbut-2-enyl diphosphate</name>
        <dbReference type="ChEBI" id="CHEBI:128753"/>
    </ligand>
</feature>
<dbReference type="GO" id="GO:0019288">
    <property type="term" value="P:isopentenyl diphosphate biosynthetic process, methylerythritol 4-phosphate pathway"/>
    <property type="evidence" value="ECO:0007669"/>
    <property type="project" value="UniProtKB-UniRule"/>
</dbReference>
<dbReference type="Proteomes" id="UP000030905">
    <property type="component" value="Chromosome"/>
</dbReference>
<evidence type="ECO:0000256" key="2">
    <source>
        <dbReference type="ARBA" id="ARBA00022723"/>
    </source>
</evidence>
<feature type="binding site" evidence="5">
    <location>
        <position position="193"/>
    </location>
    <ligand>
        <name>[4Fe-4S] cluster</name>
        <dbReference type="ChEBI" id="CHEBI:49883"/>
    </ligand>
</feature>
<dbReference type="SUPFAM" id="SSF50249">
    <property type="entry name" value="Nucleic acid-binding proteins"/>
    <property type="match status" value="4"/>
</dbReference>
<feature type="domain" description="S1 motif" evidence="6">
    <location>
        <begin position="567"/>
        <end position="636"/>
    </location>
</feature>
<dbReference type="eggNOG" id="COG0539">
    <property type="taxonomic scope" value="Bacteria"/>
</dbReference>
<keyword evidence="8" id="KW-0548">Nucleotidyltransferase</keyword>
<dbReference type="Pfam" id="PF02401">
    <property type="entry name" value="LYTB"/>
    <property type="match status" value="1"/>
</dbReference>
<feature type="binding site" evidence="5">
    <location>
        <position position="129"/>
    </location>
    <ligand>
        <name>(2E)-4-hydroxy-3-methylbut-2-enyl diphosphate</name>
        <dbReference type="ChEBI" id="CHEBI:128753"/>
    </ligand>
</feature>
<dbReference type="InterPro" id="IPR035104">
    <property type="entry name" value="Ribosomal_protein_S1-like"/>
</dbReference>
<keyword evidence="5" id="KW-0414">Isoprene biosynthesis</keyword>
<evidence type="ECO:0000313" key="10">
    <source>
        <dbReference type="Proteomes" id="UP000030905"/>
    </source>
</evidence>
<dbReference type="KEGG" id="cpat:CLPA_c19470"/>
<dbReference type="KEGG" id="cpae:CPAST_c19470"/>
<comment type="similarity">
    <text evidence="5">Belongs to the IspH family.</text>
</comment>
<feature type="active site" description="Proton donor" evidence="5">
    <location>
        <position position="131"/>
    </location>
</feature>
<feature type="binding site" evidence="5">
    <location>
        <position position="101"/>
    </location>
    <ligand>
        <name>[4Fe-4S] cluster</name>
        <dbReference type="ChEBI" id="CHEBI:49883"/>
    </ligand>
</feature>
<dbReference type="GO" id="GO:0050992">
    <property type="term" value="P:dimethylallyl diphosphate biosynthetic process"/>
    <property type="evidence" value="ECO:0007669"/>
    <property type="project" value="UniProtKB-UniRule"/>
</dbReference>
<keyword evidence="2 5" id="KW-0479">Metal-binding</keyword>
<comment type="catalytic activity">
    <reaction evidence="5">
        <text>dimethylallyl diphosphate + 2 oxidized [2Fe-2S]-[ferredoxin] + H2O = (2E)-4-hydroxy-3-methylbut-2-enyl diphosphate + 2 reduced [2Fe-2S]-[ferredoxin] + 2 H(+)</text>
        <dbReference type="Rhea" id="RHEA:24825"/>
        <dbReference type="Rhea" id="RHEA-COMP:10000"/>
        <dbReference type="Rhea" id="RHEA-COMP:10001"/>
        <dbReference type="ChEBI" id="CHEBI:15377"/>
        <dbReference type="ChEBI" id="CHEBI:15378"/>
        <dbReference type="ChEBI" id="CHEBI:33737"/>
        <dbReference type="ChEBI" id="CHEBI:33738"/>
        <dbReference type="ChEBI" id="CHEBI:57623"/>
        <dbReference type="ChEBI" id="CHEBI:128753"/>
        <dbReference type="EC" id="1.17.7.4"/>
    </reaction>
</comment>
<evidence type="ECO:0000313" key="9">
    <source>
        <dbReference type="Proteomes" id="UP000028042"/>
    </source>
</evidence>
<dbReference type="PANTHER" id="PTHR30426:SF0">
    <property type="entry name" value="4-HYDROXY-3-METHYLBUT-2-ENYL DIPHOSPHATE REDUCTASE"/>
    <property type="match status" value="1"/>
</dbReference>
<feature type="binding site" evidence="5">
    <location>
        <position position="221"/>
    </location>
    <ligand>
        <name>dimethylallyl diphosphate</name>
        <dbReference type="ChEBI" id="CHEBI:57623"/>
    </ligand>
</feature>
<evidence type="ECO:0000256" key="4">
    <source>
        <dbReference type="ARBA" id="ARBA00023014"/>
    </source>
</evidence>
<feature type="binding site" evidence="5">
    <location>
        <position position="129"/>
    </location>
    <ligand>
        <name>isopentenyl diphosphate</name>
        <dbReference type="ChEBI" id="CHEBI:128769"/>
    </ligand>
</feature>
<dbReference type="InterPro" id="IPR003029">
    <property type="entry name" value="S1_domain"/>
</dbReference>
<reference evidence="8" key="2">
    <citation type="submission" date="2015-10" db="EMBL/GenBank/DDBJ databases">
        <title>Improved Draft Genome Sequence of Clostridium pasteurianum Strain ATCC 6013 (DSM 525) Using a Hybrid Next-Generation Sequencing Approach.</title>
        <authorList>
            <person name="Pyne M.E."/>
            <person name="Utturkar S.M."/>
            <person name="Brown S.D."/>
            <person name="Moo-Young M."/>
            <person name="Chung D.A."/>
            <person name="Chou P.C."/>
        </authorList>
    </citation>
    <scope>NUCLEOTIDE SEQUENCE</scope>
    <source>
        <strain evidence="8">ATCC 6013</strain>
    </source>
</reference>